<dbReference type="RefSeq" id="WP_339573071.1">
    <property type="nucleotide sequence ID" value="NZ_JBBIAA010000001.1"/>
</dbReference>
<name>A0ABU8RF08_9ACTN</name>
<feature type="transmembrane region" description="Helical" evidence="2">
    <location>
        <begin position="72"/>
        <end position="96"/>
    </location>
</feature>
<feature type="transmembrane region" description="Helical" evidence="2">
    <location>
        <begin position="43"/>
        <end position="60"/>
    </location>
</feature>
<keyword evidence="4" id="KW-1185">Reference proteome</keyword>
<evidence type="ECO:0000256" key="2">
    <source>
        <dbReference type="SAM" id="Phobius"/>
    </source>
</evidence>
<sequence>MIDAPTTPPQAQHQRKGLAIAALVLGLVAILGCLVPVLNIGSIVIGVVGLALGVTALLLARRATHGGRGMAIAGTVLSTLAIIGAVIVNLVLGAAINAADDAITDAENGYSDISPEEEDAAEEATLPLGEATEVGEYTVAVTAVNPDADDVIAAENEFNEAPTGQYVLVDVDVTYNGDEEGDPWIDLTAGYQGTDSRDYDESSCTAVTPAEASDQPTLRNGGSASYSVCFDLPADAIEGGRVSMEETLSLTSEPSYWSAQ</sequence>
<evidence type="ECO:0000313" key="4">
    <source>
        <dbReference type="Proteomes" id="UP001387100"/>
    </source>
</evidence>
<keyword evidence="1" id="KW-0732">Signal</keyword>
<proteinExistence type="predicted"/>
<gene>
    <name evidence="3" type="ORF">WDZ17_00035</name>
</gene>
<comment type="caution">
    <text evidence="3">The sequence shown here is derived from an EMBL/GenBank/DDBJ whole genome shotgun (WGS) entry which is preliminary data.</text>
</comment>
<keyword evidence="2" id="KW-1133">Transmembrane helix</keyword>
<protein>
    <submittedName>
        <fullName evidence="3">DUF4190 domain-containing protein</fullName>
    </submittedName>
</protein>
<reference evidence="3 4" key="1">
    <citation type="journal article" date="2017" name="Int. J. Syst. Evol. Microbiol.">
        <title>Pseudokineococcus basanitobsidens sp. nov., isolated from volcanic rock.</title>
        <authorList>
            <person name="Lee D.W."/>
            <person name="Park M.Y."/>
            <person name="Kim J.J."/>
            <person name="Kim B.S."/>
        </authorList>
    </citation>
    <scope>NUCLEOTIDE SEQUENCE [LARGE SCALE GENOMIC DNA]</scope>
    <source>
        <strain evidence="3 4">DSM 103726</strain>
    </source>
</reference>
<dbReference type="Gene3D" id="2.60.40.1240">
    <property type="match status" value="1"/>
</dbReference>
<evidence type="ECO:0000256" key="1">
    <source>
        <dbReference type="ARBA" id="ARBA00022729"/>
    </source>
</evidence>
<dbReference type="InterPro" id="IPR029050">
    <property type="entry name" value="Immunoprotect_excell_Ig-like"/>
</dbReference>
<dbReference type="EMBL" id="JBBIAA010000001">
    <property type="protein sequence ID" value="MEJ5943679.1"/>
    <property type="molecule type" value="Genomic_DNA"/>
</dbReference>
<accession>A0ABU8RF08</accession>
<feature type="transmembrane region" description="Helical" evidence="2">
    <location>
        <begin position="18"/>
        <end position="37"/>
    </location>
</feature>
<keyword evidence="2" id="KW-0812">Transmembrane</keyword>
<keyword evidence="2" id="KW-0472">Membrane</keyword>
<organism evidence="3 4">
    <name type="scientific">Pseudokineococcus basanitobsidens</name>
    <dbReference type="NCBI Taxonomy" id="1926649"/>
    <lineage>
        <taxon>Bacteria</taxon>
        <taxon>Bacillati</taxon>
        <taxon>Actinomycetota</taxon>
        <taxon>Actinomycetes</taxon>
        <taxon>Kineosporiales</taxon>
        <taxon>Kineosporiaceae</taxon>
        <taxon>Pseudokineococcus</taxon>
    </lineage>
</organism>
<evidence type="ECO:0000313" key="3">
    <source>
        <dbReference type="EMBL" id="MEJ5943679.1"/>
    </source>
</evidence>
<dbReference type="Proteomes" id="UP001387100">
    <property type="component" value="Unassembled WGS sequence"/>
</dbReference>